<feature type="domain" description="ABC transporter" evidence="7">
    <location>
        <begin position="3"/>
        <end position="53"/>
    </location>
</feature>
<evidence type="ECO:0000256" key="4">
    <source>
        <dbReference type="ARBA" id="ARBA00022989"/>
    </source>
</evidence>
<keyword evidence="2" id="KW-0813">Transport</keyword>
<reference evidence="10 11" key="1">
    <citation type="journal article" date="2022" name="G3 (Bethesda)">
        <title>Whole-genome sequence and methylome profiling of the almond [Prunus dulcis (Mill.) D.A. Webb] cultivar 'Nonpareil'.</title>
        <authorList>
            <person name="D'Amico-Willman K.M."/>
            <person name="Ouma W.Z."/>
            <person name="Meulia T."/>
            <person name="Sideli G.M."/>
            <person name="Gradziel T.M."/>
            <person name="Fresnedo-Ramirez J."/>
        </authorList>
    </citation>
    <scope>NUCLEOTIDE SEQUENCE [LARGE SCALE GENOMIC DNA]</scope>
    <source>
        <strain evidence="10">Clone GOH B32 T37-40</strain>
    </source>
</reference>
<sequence length="363" mass="40186">MDVINELGLERCQDTLIGGTFVRGVSGGERKRVCIGNEILLNPSLLFLDEPTSGLDSTAALRTLQMLHIIAKAGKTVVTTIHQPSSRIFNKFDKLILLGGGSSLYFGKASEAMMYFSSIGCAPLIAMNPAEFLIDLAKRQSNQTWNNGEGKAPNSVLTVGESKMAEDVIFKGIKSNLDFYGGNLMLHPQGEFKIRLDCCSSFQYFGLSFLCLLQFFTFPQERAIVAKERSVEMYKLSAYFLARNISDLPLDLLLPIVFLVIVYLMAGLKLRFSAFFQTMLTIFLSIVASQGLGLSIGAAFIDVKKATTLASIIVMTFCYLVDSLSGKFHQWCDGSGSYDGDDHWVPHLLAYLLLRTMKFKTMM</sequence>
<protein>
    <recommendedName>
        <fullName evidence="12">ABC-2 type transporter family protein</fullName>
    </recommendedName>
</protein>
<accession>A0AAD4US23</accession>
<feature type="transmembrane region" description="Helical" evidence="6">
    <location>
        <begin position="248"/>
        <end position="268"/>
    </location>
</feature>
<evidence type="ECO:0000313" key="11">
    <source>
        <dbReference type="Proteomes" id="UP001054821"/>
    </source>
</evidence>
<dbReference type="GO" id="GO:0005524">
    <property type="term" value="F:ATP binding"/>
    <property type="evidence" value="ECO:0007669"/>
    <property type="project" value="InterPro"/>
</dbReference>
<keyword evidence="3 6" id="KW-0812">Transmembrane</keyword>
<evidence type="ECO:0000259" key="8">
    <source>
        <dbReference type="Pfam" id="PF01061"/>
    </source>
</evidence>
<evidence type="ECO:0000256" key="5">
    <source>
        <dbReference type="ARBA" id="ARBA00023136"/>
    </source>
</evidence>
<evidence type="ECO:0000256" key="6">
    <source>
        <dbReference type="SAM" id="Phobius"/>
    </source>
</evidence>
<evidence type="ECO:0000256" key="2">
    <source>
        <dbReference type="ARBA" id="ARBA00022448"/>
    </source>
</evidence>
<dbReference type="PANTHER" id="PTHR48041:SF66">
    <property type="entry name" value="ABC TRANSPORTER G FAMILY MEMBER 22-LIKE ISOFORM X1"/>
    <property type="match status" value="1"/>
</dbReference>
<organism evidence="10 11">
    <name type="scientific">Prunus dulcis</name>
    <name type="common">Almond</name>
    <name type="synonym">Amygdalus dulcis</name>
    <dbReference type="NCBI Taxonomy" id="3755"/>
    <lineage>
        <taxon>Eukaryota</taxon>
        <taxon>Viridiplantae</taxon>
        <taxon>Streptophyta</taxon>
        <taxon>Embryophyta</taxon>
        <taxon>Tracheophyta</taxon>
        <taxon>Spermatophyta</taxon>
        <taxon>Magnoliopsida</taxon>
        <taxon>eudicotyledons</taxon>
        <taxon>Gunneridae</taxon>
        <taxon>Pentapetalae</taxon>
        <taxon>rosids</taxon>
        <taxon>fabids</taxon>
        <taxon>Rosales</taxon>
        <taxon>Rosaceae</taxon>
        <taxon>Amygdaloideae</taxon>
        <taxon>Amygdaleae</taxon>
        <taxon>Prunus</taxon>
    </lineage>
</organism>
<dbReference type="Proteomes" id="UP001054821">
    <property type="component" value="Chromosome 8"/>
</dbReference>
<dbReference type="InterPro" id="IPR027417">
    <property type="entry name" value="P-loop_NTPase"/>
</dbReference>
<comment type="caution">
    <text evidence="10">The sequence shown here is derived from an EMBL/GenBank/DDBJ whole genome shotgun (WGS) entry which is preliminary data.</text>
</comment>
<dbReference type="GO" id="GO:0016887">
    <property type="term" value="F:ATP hydrolysis activity"/>
    <property type="evidence" value="ECO:0007669"/>
    <property type="project" value="InterPro"/>
</dbReference>
<gene>
    <name evidence="10" type="ORF">L3X38_041128</name>
</gene>
<dbReference type="InterPro" id="IPR050352">
    <property type="entry name" value="ABCG_transporters"/>
</dbReference>
<evidence type="ECO:0008006" key="12">
    <source>
        <dbReference type="Google" id="ProtNLM"/>
    </source>
</evidence>
<dbReference type="GO" id="GO:0016020">
    <property type="term" value="C:membrane"/>
    <property type="evidence" value="ECO:0007669"/>
    <property type="project" value="UniProtKB-SubCell"/>
</dbReference>
<dbReference type="InterPro" id="IPR013525">
    <property type="entry name" value="ABC2_TM"/>
</dbReference>
<feature type="domain" description="ABC-2 type transporter transmembrane" evidence="8">
    <location>
        <begin position="202"/>
        <end position="320"/>
    </location>
</feature>
<feature type="transmembrane region" description="Helical" evidence="6">
    <location>
        <begin position="274"/>
        <end position="301"/>
    </location>
</feature>
<dbReference type="Pfam" id="PF01061">
    <property type="entry name" value="ABC2_membrane"/>
    <property type="match status" value="1"/>
</dbReference>
<dbReference type="Pfam" id="PF19055">
    <property type="entry name" value="ABC2_membrane_7"/>
    <property type="match status" value="1"/>
</dbReference>
<dbReference type="AlphaFoldDB" id="A0AAD4US23"/>
<name>A0AAD4US23_PRUDU</name>
<evidence type="ECO:0000313" key="10">
    <source>
        <dbReference type="EMBL" id="KAI5311955.1"/>
    </source>
</evidence>
<dbReference type="InterPro" id="IPR003439">
    <property type="entry name" value="ABC_transporter-like_ATP-bd"/>
</dbReference>
<evidence type="ECO:0000256" key="1">
    <source>
        <dbReference type="ARBA" id="ARBA00004141"/>
    </source>
</evidence>
<comment type="subcellular location">
    <subcellularLocation>
        <location evidence="1">Membrane</location>
        <topology evidence="1">Multi-pass membrane protein</topology>
    </subcellularLocation>
</comment>
<dbReference type="Pfam" id="PF00005">
    <property type="entry name" value="ABC_tran"/>
    <property type="match status" value="1"/>
</dbReference>
<feature type="domain" description="ABC transporter family G" evidence="9">
    <location>
        <begin position="82"/>
        <end position="137"/>
    </location>
</feature>
<proteinExistence type="predicted"/>
<evidence type="ECO:0000256" key="3">
    <source>
        <dbReference type="ARBA" id="ARBA00022692"/>
    </source>
</evidence>
<evidence type="ECO:0000259" key="7">
    <source>
        <dbReference type="Pfam" id="PF00005"/>
    </source>
</evidence>
<dbReference type="Gene3D" id="3.40.50.300">
    <property type="entry name" value="P-loop containing nucleotide triphosphate hydrolases"/>
    <property type="match status" value="1"/>
</dbReference>
<dbReference type="InterPro" id="IPR043926">
    <property type="entry name" value="ABCG_dom"/>
</dbReference>
<evidence type="ECO:0000259" key="9">
    <source>
        <dbReference type="Pfam" id="PF19055"/>
    </source>
</evidence>
<dbReference type="GO" id="GO:0140359">
    <property type="term" value="F:ABC-type transporter activity"/>
    <property type="evidence" value="ECO:0007669"/>
    <property type="project" value="InterPro"/>
</dbReference>
<keyword evidence="11" id="KW-1185">Reference proteome</keyword>
<dbReference type="PANTHER" id="PTHR48041">
    <property type="entry name" value="ABC TRANSPORTER G FAMILY MEMBER 28"/>
    <property type="match status" value="1"/>
</dbReference>
<keyword evidence="4 6" id="KW-1133">Transmembrane helix</keyword>
<dbReference type="SUPFAM" id="SSF52540">
    <property type="entry name" value="P-loop containing nucleoside triphosphate hydrolases"/>
    <property type="match status" value="1"/>
</dbReference>
<dbReference type="EMBL" id="JAJFAZ020000008">
    <property type="protein sequence ID" value="KAI5311955.1"/>
    <property type="molecule type" value="Genomic_DNA"/>
</dbReference>
<keyword evidence="5 6" id="KW-0472">Membrane</keyword>